<sequence>MASQQDLVKFAQEDFSILEEFLYLKNKSPPRENDVQKPDPKRINFAAPKKNTTIDCYQAAEKYGGILIIDGLVKYCAQ</sequence>
<dbReference type="AlphaFoldDB" id="A0A2G9GLA9"/>
<evidence type="ECO:0000313" key="1">
    <source>
        <dbReference type="EMBL" id="PIN06101.1"/>
    </source>
</evidence>
<organism evidence="1 2">
    <name type="scientific">Handroanthus impetiginosus</name>
    <dbReference type="NCBI Taxonomy" id="429701"/>
    <lineage>
        <taxon>Eukaryota</taxon>
        <taxon>Viridiplantae</taxon>
        <taxon>Streptophyta</taxon>
        <taxon>Embryophyta</taxon>
        <taxon>Tracheophyta</taxon>
        <taxon>Spermatophyta</taxon>
        <taxon>Magnoliopsida</taxon>
        <taxon>eudicotyledons</taxon>
        <taxon>Gunneridae</taxon>
        <taxon>Pentapetalae</taxon>
        <taxon>asterids</taxon>
        <taxon>lamiids</taxon>
        <taxon>Lamiales</taxon>
        <taxon>Bignoniaceae</taxon>
        <taxon>Crescentiina</taxon>
        <taxon>Tabebuia alliance</taxon>
        <taxon>Handroanthus</taxon>
    </lineage>
</organism>
<gene>
    <name evidence="1" type="ORF">CDL12_21347</name>
</gene>
<proteinExistence type="predicted"/>
<dbReference type="OrthoDB" id="1660139at2759"/>
<accession>A0A2G9GLA9</accession>
<keyword evidence="2" id="KW-1185">Reference proteome</keyword>
<dbReference type="EMBL" id="NKXS01004532">
    <property type="protein sequence ID" value="PIN06101.1"/>
    <property type="molecule type" value="Genomic_DNA"/>
</dbReference>
<reference evidence="2" key="1">
    <citation type="journal article" date="2018" name="Gigascience">
        <title>Genome assembly of the Pink Ipe (Handroanthus impetiginosus, Bignoniaceae), a highly valued, ecologically keystone Neotropical timber forest tree.</title>
        <authorList>
            <person name="Silva-Junior O.B."/>
            <person name="Grattapaglia D."/>
            <person name="Novaes E."/>
            <person name="Collevatti R.G."/>
        </authorList>
    </citation>
    <scope>NUCLEOTIDE SEQUENCE [LARGE SCALE GENOMIC DNA]</scope>
    <source>
        <strain evidence="2">cv. UFG-1</strain>
    </source>
</reference>
<name>A0A2G9GLA9_9LAMI</name>
<comment type="caution">
    <text evidence="1">The sequence shown here is derived from an EMBL/GenBank/DDBJ whole genome shotgun (WGS) entry which is preliminary data.</text>
</comment>
<protein>
    <submittedName>
        <fullName evidence="1">Uncharacterized protein</fullName>
    </submittedName>
</protein>
<evidence type="ECO:0000313" key="2">
    <source>
        <dbReference type="Proteomes" id="UP000231279"/>
    </source>
</evidence>
<dbReference type="Proteomes" id="UP000231279">
    <property type="component" value="Unassembled WGS sequence"/>
</dbReference>